<gene>
    <name evidence="2" type="ORF">SAMN04487940_104226</name>
</gene>
<dbReference type="PANTHER" id="PTHR41795:SF1">
    <property type="entry name" value="EXOPOLYSACCHARIDE SYNTHESIS PROTEIN"/>
    <property type="match status" value="1"/>
</dbReference>
<dbReference type="PANTHER" id="PTHR41795">
    <property type="entry name" value="EXOPOLYSACCHARIDE SYNTHESIS PROTEIN"/>
    <property type="match status" value="1"/>
</dbReference>
<organism evidence="2 3">
    <name type="scientific">Marinovum algicola</name>
    <dbReference type="NCBI Taxonomy" id="42444"/>
    <lineage>
        <taxon>Bacteria</taxon>
        <taxon>Pseudomonadati</taxon>
        <taxon>Pseudomonadota</taxon>
        <taxon>Alphaproteobacteria</taxon>
        <taxon>Rhodobacterales</taxon>
        <taxon>Roseobacteraceae</taxon>
        <taxon>Marinovum</taxon>
    </lineage>
</organism>
<keyword evidence="3" id="KW-1185">Reference proteome</keyword>
<feature type="transmembrane region" description="Helical" evidence="1">
    <location>
        <begin position="173"/>
        <end position="192"/>
    </location>
</feature>
<dbReference type="RefSeq" id="WP_074836034.1">
    <property type="nucleotide sequence ID" value="NZ_FNYY01000004.1"/>
</dbReference>
<evidence type="ECO:0000256" key="1">
    <source>
        <dbReference type="SAM" id="Phobius"/>
    </source>
</evidence>
<evidence type="ECO:0000313" key="2">
    <source>
        <dbReference type="EMBL" id="SEJ26536.1"/>
    </source>
</evidence>
<dbReference type="EMBL" id="FNYY01000004">
    <property type="protein sequence ID" value="SEJ26536.1"/>
    <property type="molecule type" value="Genomic_DNA"/>
</dbReference>
<protein>
    <submittedName>
        <fullName evidence="2">Uncharacterized conserved protein</fullName>
    </submittedName>
</protein>
<keyword evidence="1" id="KW-0812">Transmembrane</keyword>
<dbReference type="AlphaFoldDB" id="A0A975W962"/>
<keyword evidence="1" id="KW-0472">Membrane</keyword>
<dbReference type="InterPro" id="IPR010331">
    <property type="entry name" value="ExoD"/>
</dbReference>
<proteinExistence type="predicted"/>
<sequence>MTPPRSLGEVLSAIEPEADCADKVTVAELLQEIGERSFAPLVLVVSVLLVTPLSGIPGTPTIGALIVVLISAQWLTGRRHLWLPGFVLRRAVTGARLARAIAWLRPMAAWVDARSQSRLRPMTAPPMALVTKLLILLIALTWPLLELLPMVTSVGAMAVSLLAFGLMVRDGLWLVAGYATLAAMALLVSWFAGQVPA</sequence>
<reference evidence="2 3" key="1">
    <citation type="submission" date="2016-10" db="EMBL/GenBank/DDBJ databases">
        <authorList>
            <person name="Varghese N."/>
            <person name="Submissions S."/>
        </authorList>
    </citation>
    <scope>NUCLEOTIDE SEQUENCE [LARGE SCALE GENOMIC DNA]</scope>
    <source>
        <strain evidence="2 3">FF3</strain>
    </source>
</reference>
<keyword evidence="1" id="KW-1133">Transmembrane helix</keyword>
<comment type="caution">
    <text evidence="2">The sequence shown here is derived from an EMBL/GenBank/DDBJ whole genome shotgun (WGS) entry which is preliminary data.</text>
</comment>
<feature type="transmembrane region" description="Helical" evidence="1">
    <location>
        <begin position="124"/>
        <end position="142"/>
    </location>
</feature>
<name>A0A975W962_9RHOB</name>
<dbReference type="PIRSF" id="PIRSF033239">
    <property type="entry name" value="ExoD"/>
    <property type="match status" value="1"/>
</dbReference>
<dbReference type="Proteomes" id="UP000182932">
    <property type="component" value="Unassembled WGS sequence"/>
</dbReference>
<dbReference type="GeneID" id="80817911"/>
<accession>A0A975W962</accession>
<evidence type="ECO:0000313" key="3">
    <source>
        <dbReference type="Proteomes" id="UP000182932"/>
    </source>
</evidence>
<dbReference type="Pfam" id="PF06055">
    <property type="entry name" value="ExoD"/>
    <property type="match status" value="1"/>
</dbReference>